<keyword evidence="12" id="KW-1185">Reference proteome</keyword>
<dbReference type="Gene3D" id="1.10.510.10">
    <property type="entry name" value="Transferase(Phosphotransferase) domain 1"/>
    <property type="match status" value="1"/>
</dbReference>
<dbReference type="EC" id="2.7.11.1" evidence="1"/>
<evidence type="ECO:0000313" key="12">
    <source>
        <dbReference type="Proteomes" id="UP000192927"/>
    </source>
</evidence>
<name>A0A1W5D1J7_9LECA</name>
<evidence type="ECO:0000313" key="11">
    <source>
        <dbReference type="EMBL" id="SLM36842.1"/>
    </source>
</evidence>
<sequence>MIAHSQLAPLPSESELPFRIISKTIGQGAYACIKKAVPVQNPKTVIAVKFIHKDYALRHGRVTQKQLDLETTLHRHLGYHANIIQFFRAGEDATWRWIAMELAEGGDLFDKIESDVGVGEDIAHLYFTQLISAVGYMHSMGVGHRDIKPENILLSAEGNLKIADFGLSTLFSHKGMRKICTTSCGSPPYTAPEVVTCDTGMGKKLSQGYYGDLVDIWSCGVVLFVLLVGNTPWDEPLERSYEFNEYVTTNGRPDDELWRNLPAETLSLLRGIVRVDPTTRFSLEDVRRHPWFTRKNAYLGPDGVLANPIALATQMFESMRIDFNQDPMASQRSQRSADTMEIDSQDWNSKFASTQPETPVHDIAFDWERPPWAIAHAAFSASQPATNAAASWTRSSSWDNRLAEEPSFSQFYATPSVPLSRTQYARRFRDIIPSHSLTRFFSLWSFAALLPIISESLHRLSVPVPTLSPAMLEARDEEALIKVKTTDSRNCPISGHVLVERIGAGAVEEALLEVNFIKMKGDPVEWRRFFKKVVVLCKDAVYKPEN</sequence>
<evidence type="ECO:0000256" key="6">
    <source>
        <dbReference type="ARBA" id="ARBA00022840"/>
    </source>
</evidence>
<accession>A0A1W5D1J7</accession>
<dbReference type="SUPFAM" id="SSF56112">
    <property type="entry name" value="Protein kinase-like (PK-like)"/>
    <property type="match status" value="1"/>
</dbReference>
<dbReference type="PROSITE" id="PS00108">
    <property type="entry name" value="PROTEIN_KINASE_ST"/>
    <property type="match status" value="1"/>
</dbReference>
<dbReference type="EMBL" id="FWEW01001349">
    <property type="protein sequence ID" value="SLM36842.1"/>
    <property type="molecule type" value="Genomic_DNA"/>
</dbReference>
<evidence type="ECO:0000256" key="1">
    <source>
        <dbReference type="ARBA" id="ARBA00012513"/>
    </source>
</evidence>
<dbReference type="PANTHER" id="PTHR43895:SF32">
    <property type="entry name" value="SERINE_THREONINE-PROTEIN KINASE CHK1"/>
    <property type="match status" value="1"/>
</dbReference>
<evidence type="ECO:0000256" key="3">
    <source>
        <dbReference type="ARBA" id="ARBA00022679"/>
    </source>
</evidence>
<dbReference type="InterPro" id="IPR000719">
    <property type="entry name" value="Prot_kinase_dom"/>
</dbReference>
<dbReference type="GO" id="GO:0035861">
    <property type="term" value="C:site of double-strand break"/>
    <property type="evidence" value="ECO:0007669"/>
    <property type="project" value="TreeGrafter"/>
</dbReference>
<keyword evidence="5" id="KW-0418">Kinase</keyword>
<evidence type="ECO:0000256" key="8">
    <source>
        <dbReference type="ARBA" id="ARBA00048679"/>
    </source>
</evidence>
<proteinExistence type="predicted"/>
<dbReference type="InterPro" id="IPR008271">
    <property type="entry name" value="Ser/Thr_kinase_AS"/>
</dbReference>
<evidence type="ECO:0000256" key="2">
    <source>
        <dbReference type="ARBA" id="ARBA00022527"/>
    </source>
</evidence>
<dbReference type="PROSITE" id="PS50011">
    <property type="entry name" value="PROTEIN_KINASE_DOM"/>
    <property type="match status" value="1"/>
</dbReference>
<dbReference type="Proteomes" id="UP000192927">
    <property type="component" value="Unassembled WGS sequence"/>
</dbReference>
<dbReference type="PROSITE" id="PS00107">
    <property type="entry name" value="PROTEIN_KINASE_ATP"/>
    <property type="match status" value="1"/>
</dbReference>
<dbReference type="GO" id="GO:0007095">
    <property type="term" value="P:mitotic G2 DNA damage checkpoint signaling"/>
    <property type="evidence" value="ECO:0007669"/>
    <property type="project" value="TreeGrafter"/>
</dbReference>
<dbReference type="InterPro" id="IPR017441">
    <property type="entry name" value="Protein_kinase_ATP_BS"/>
</dbReference>
<dbReference type="FunFam" id="1.10.510.10:FF:000692">
    <property type="entry name" value="Serine/threonine protein kinase, variant"/>
    <property type="match status" value="1"/>
</dbReference>
<feature type="binding site" evidence="9">
    <location>
        <position position="49"/>
    </location>
    <ligand>
        <name>ATP</name>
        <dbReference type="ChEBI" id="CHEBI:30616"/>
    </ligand>
</feature>
<dbReference type="GO" id="GO:0005634">
    <property type="term" value="C:nucleus"/>
    <property type="evidence" value="ECO:0007669"/>
    <property type="project" value="TreeGrafter"/>
</dbReference>
<evidence type="ECO:0000256" key="5">
    <source>
        <dbReference type="ARBA" id="ARBA00022777"/>
    </source>
</evidence>
<keyword evidence="4 9" id="KW-0547">Nucleotide-binding</keyword>
<dbReference type="SMART" id="SM00220">
    <property type="entry name" value="S_TKc"/>
    <property type="match status" value="1"/>
</dbReference>
<protein>
    <recommendedName>
        <fullName evidence="1">non-specific serine/threonine protein kinase</fullName>
        <ecNumber evidence="1">2.7.11.1</ecNumber>
    </recommendedName>
</protein>
<evidence type="ECO:0000256" key="9">
    <source>
        <dbReference type="PROSITE-ProRule" id="PRU10141"/>
    </source>
</evidence>
<dbReference type="GO" id="GO:0005737">
    <property type="term" value="C:cytoplasm"/>
    <property type="evidence" value="ECO:0007669"/>
    <property type="project" value="TreeGrafter"/>
</dbReference>
<evidence type="ECO:0000259" key="10">
    <source>
        <dbReference type="PROSITE" id="PS50011"/>
    </source>
</evidence>
<keyword evidence="3" id="KW-0808">Transferase</keyword>
<keyword evidence="2" id="KW-0723">Serine/threonine-protein kinase</keyword>
<keyword evidence="6 9" id="KW-0067">ATP-binding</keyword>
<reference evidence="12" key="1">
    <citation type="submission" date="2017-03" db="EMBL/GenBank/DDBJ databases">
        <authorList>
            <person name="Sharma R."/>
            <person name="Thines M."/>
        </authorList>
    </citation>
    <scope>NUCLEOTIDE SEQUENCE [LARGE SCALE GENOMIC DNA]</scope>
</reference>
<dbReference type="GO" id="GO:0005524">
    <property type="term" value="F:ATP binding"/>
    <property type="evidence" value="ECO:0007669"/>
    <property type="project" value="UniProtKB-UniRule"/>
</dbReference>
<evidence type="ECO:0000256" key="4">
    <source>
        <dbReference type="ARBA" id="ARBA00022741"/>
    </source>
</evidence>
<organism evidence="11 12">
    <name type="scientific">Lasallia pustulata</name>
    <dbReference type="NCBI Taxonomy" id="136370"/>
    <lineage>
        <taxon>Eukaryota</taxon>
        <taxon>Fungi</taxon>
        <taxon>Dikarya</taxon>
        <taxon>Ascomycota</taxon>
        <taxon>Pezizomycotina</taxon>
        <taxon>Lecanoromycetes</taxon>
        <taxon>OSLEUM clade</taxon>
        <taxon>Umbilicariomycetidae</taxon>
        <taxon>Umbilicariales</taxon>
        <taxon>Umbilicariaceae</taxon>
        <taxon>Lasallia</taxon>
    </lineage>
</organism>
<evidence type="ECO:0000256" key="7">
    <source>
        <dbReference type="ARBA" id="ARBA00047899"/>
    </source>
</evidence>
<feature type="domain" description="Protein kinase" evidence="10">
    <location>
        <begin position="19"/>
        <end position="292"/>
    </location>
</feature>
<dbReference type="GO" id="GO:0004674">
    <property type="term" value="F:protein serine/threonine kinase activity"/>
    <property type="evidence" value="ECO:0007669"/>
    <property type="project" value="UniProtKB-KW"/>
</dbReference>
<dbReference type="Pfam" id="PF00069">
    <property type="entry name" value="Pkinase"/>
    <property type="match status" value="1"/>
</dbReference>
<dbReference type="InterPro" id="IPR011009">
    <property type="entry name" value="Kinase-like_dom_sf"/>
</dbReference>
<dbReference type="AlphaFoldDB" id="A0A1W5D1J7"/>
<dbReference type="PANTHER" id="PTHR43895">
    <property type="entry name" value="CALCIUM/CALMODULIN-DEPENDENT PROTEIN KINASE KINASE-RELATED"/>
    <property type="match status" value="1"/>
</dbReference>
<comment type="catalytic activity">
    <reaction evidence="8">
        <text>L-seryl-[protein] + ATP = O-phospho-L-seryl-[protein] + ADP + H(+)</text>
        <dbReference type="Rhea" id="RHEA:17989"/>
        <dbReference type="Rhea" id="RHEA-COMP:9863"/>
        <dbReference type="Rhea" id="RHEA-COMP:11604"/>
        <dbReference type="ChEBI" id="CHEBI:15378"/>
        <dbReference type="ChEBI" id="CHEBI:29999"/>
        <dbReference type="ChEBI" id="CHEBI:30616"/>
        <dbReference type="ChEBI" id="CHEBI:83421"/>
        <dbReference type="ChEBI" id="CHEBI:456216"/>
        <dbReference type="EC" id="2.7.11.1"/>
    </reaction>
</comment>
<comment type="catalytic activity">
    <reaction evidence="7">
        <text>L-threonyl-[protein] + ATP = O-phospho-L-threonyl-[protein] + ADP + H(+)</text>
        <dbReference type="Rhea" id="RHEA:46608"/>
        <dbReference type="Rhea" id="RHEA-COMP:11060"/>
        <dbReference type="Rhea" id="RHEA-COMP:11605"/>
        <dbReference type="ChEBI" id="CHEBI:15378"/>
        <dbReference type="ChEBI" id="CHEBI:30013"/>
        <dbReference type="ChEBI" id="CHEBI:30616"/>
        <dbReference type="ChEBI" id="CHEBI:61977"/>
        <dbReference type="ChEBI" id="CHEBI:456216"/>
        <dbReference type="EC" id="2.7.11.1"/>
    </reaction>
</comment>